<evidence type="ECO:0000313" key="4">
    <source>
        <dbReference type="Proteomes" id="UP000001396"/>
    </source>
</evidence>
<dbReference type="PANTHER" id="PTHR34078">
    <property type="entry name" value="EXPRESSED PROTEIN"/>
    <property type="match status" value="1"/>
</dbReference>
<dbReference type="OMA" id="TENCKRR"/>
<dbReference type="AlphaFoldDB" id="D3BUX0"/>
<dbReference type="Proteomes" id="UP000001396">
    <property type="component" value="Unassembled WGS sequence"/>
</dbReference>
<evidence type="ECO:0000256" key="1">
    <source>
        <dbReference type="SAM" id="MobiDB-lite"/>
    </source>
</evidence>
<feature type="compositionally biased region" description="Low complexity" evidence="1">
    <location>
        <begin position="1"/>
        <end position="20"/>
    </location>
</feature>
<evidence type="ECO:0000313" key="3">
    <source>
        <dbReference type="EMBL" id="EFA74908.1"/>
    </source>
</evidence>
<reference evidence="3 4" key="1">
    <citation type="journal article" date="2011" name="Genome Res.">
        <title>Phylogeny-wide analysis of social amoeba genomes highlights ancient origins for complex intercellular communication.</title>
        <authorList>
            <person name="Heidel A.J."/>
            <person name="Lawal H.M."/>
            <person name="Felder M."/>
            <person name="Schilde C."/>
            <person name="Helps N.R."/>
            <person name="Tunggal B."/>
            <person name="Rivero F."/>
            <person name="John U."/>
            <person name="Schleicher M."/>
            <person name="Eichinger L."/>
            <person name="Platzer M."/>
            <person name="Noegel A.A."/>
            <person name="Schaap P."/>
            <person name="Gloeckner G."/>
        </authorList>
    </citation>
    <scope>NUCLEOTIDE SEQUENCE [LARGE SCALE GENOMIC DNA]</scope>
    <source>
        <strain evidence="4">ATCC 26659 / Pp 5 / PN500</strain>
    </source>
</reference>
<keyword evidence="2" id="KW-0472">Membrane</keyword>
<keyword evidence="4" id="KW-1185">Reference proteome</keyword>
<dbReference type="GeneID" id="31367410"/>
<dbReference type="PANTHER" id="PTHR34078:SF7">
    <property type="entry name" value="TRANSMEMBRANE PROTEIN"/>
    <property type="match status" value="1"/>
</dbReference>
<dbReference type="InParanoid" id="D3BUX0"/>
<dbReference type="RefSeq" id="XP_020427042.1">
    <property type="nucleotide sequence ID" value="XM_020582688.1"/>
</dbReference>
<protein>
    <submittedName>
        <fullName evidence="3">Uncharacterized protein</fullName>
    </submittedName>
</protein>
<feature type="transmembrane region" description="Helical" evidence="2">
    <location>
        <begin position="182"/>
        <end position="203"/>
    </location>
</feature>
<evidence type="ECO:0000256" key="2">
    <source>
        <dbReference type="SAM" id="Phobius"/>
    </source>
</evidence>
<accession>D3BUX0</accession>
<feature type="transmembrane region" description="Helical" evidence="2">
    <location>
        <begin position="146"/>
        <end position="170"/>
    </location>
</feature>
<feature type="compositionally biased region" description="Polar residues" evidence="1">
    <location>
        <begin position="21"/>
        <end position="34"/>
    </location>
</feature>
<proteinExistence type="predicted"/>
<organism evidence="3 4">
    <name type="scientific">Heterostelium pallidum (strain ATCC 26659 / Pp 5 / PN500)</name>
    <name type="common">Cellular slime mold</name>
    <name type="synonym">Polysphondylium pallidum</name>
    <dbReference type="NCBI Taxonomy" id="670386"/>
    <lineage>
        <taxon>Eukaryota</taxon>
        <taxon>Amoebozoa</taxon>
        <taxon>Evosea</taxon>
        <taxon>Eumycetozoa</taxon>
        <taxon>Dictyostelia</taxon>
        <taxon>Acytosteliales</taxon>
        <taxon>Acytosteliaceae</taxon>
        <taxon>Heterostelium</taxon>
    </lineage>
</organism>
<keyword evidence="2" id="KW-1133">Transmembrane helix</keyword>
<comment type="caution">
    <text evidence="3">The sequence shown here is derived from an EMBL/GenBank/DDBJ whole genome shotgun (WGS) entry which is preliminary data.</text>
</comment>
<dbReference type="EMBL" id="ADBJ01000060">
    <property type="protein sequence ID" value="EFA74908.1"/>
    <property type="molecule type" value="Genomic_DNA"/>
</dbReference>
<name>D3BUX0_HETP5</name>
<gene>
    <name evidence="3" type="ORF">PPL_11942</name>
</gene>
<sequence>MGYDDNNNQQNQQQQQQQQNVNTPLNTGYQTPNYISGPAVNDGFSLGPNAYQYMPIVNNNANVNNNNNANNGSNNNMGVYYGYPGQFQPGPPPPGFVYQQYVPANGAIITTATVHSSSNNHGSDSSLDEHSTENCKRRGYFHAEEVTGALIIFLCGFFLTCIWLAGCIYFKSKNSTARALGILSVILFTVFTIISVVLISIIFTQAGNTDNNSSSGCRVSESPLVFESLLLDFQILHQYPLYTFCQGILLDFSCQRKIKTIK</sequence>
<feature type="region of interest" description="Disordered" evidence="1">
    <location>
        <begin position="1"/>
        <end position="34"/>
    </location>
</feature>
<keyword evidence="2" id="KW-0812">Transmembrane</keyword>